<protein>
    <recommendedName>
        <fullName evidence="7">BZIP domain-containing protein</fullName>
    </recommendedName>
</protein>
<dbReference type="Pfam" id="PF03957">
    <property type="entry name" value="Jun"/>
    <property type="match status" value="1"/>
</dbReference>
<dbReference type="Gene3D" id="1.20.5.170">
    <property type="match status" value="1"/>
</dbReference>
<dbReference type="PRINTS" id="PR00043">
    <property type="entry name" value="LEUZIPPRJUN"/>
</dbReference>
<keyword evidence="3" id="KW-0238">DNA-binding</keyword>
<dbReference type="InterPro" id="IPR005643">
    <property type="entry name" value="JNK"/>
</dbReference>
<comment type="similarity">
    <text evidence="1">Belongs to the bZIP family. Jun subfamily.</text>
</comment>
<evidence type="ECO:0000256" key="3">
    <source>
        <dbReference type="ARBA" id="ARBA00023125"/>
    </source>
</evidence>
<accession>A0A8C4QJ50</accession>
<evidence type="ECO:0000256" key="5">
    <source>
        <dbReference type="SAM" id="Coils"/>
    </source>
</evidence>
<evidence type="ECO:0000256" key="2">
    <source>
        <dbReference type="ARBA" id="ARBA00023015"/>
    </source>
</evidence>
<dbReference type="CDD" id="cd14696">
    <property type="entry name" value="bZIP_Jun"/>
    <property type="match status" value="1"/>
</dbReference>
<dbReference type="GO" id="GO:0042127">
    <property type="term" value="P:regulation of cell population proliferation"/>
    <property type="evidence" value="ECO:0007669"/>
    <property type="project" value="TreeGrafter"/>
</dbReference>
<dbReference type="GO" id="GO:0000981">
    <property type="term" value="F:DNA-binding transcription factor activity, RNA polymerase II-specific"/>
    <property type="evidence" value="ECO:0007669"/>
    <property type="project" value="TreeGrafter"/>
</dbReference>
<evidence type="ECO:0000259" key="7">
    <source>
        <dbReference type="PROSITE" id="PS50217"/>
    </source>
</evidence>
<feature type="coiled-coil region" evidence="5">
    <location>
        <begin position="253"/>
        <end position="293"/>
    </location>
</feature>
<sequence>MEAPFYHDDAAFGQPCAFSPYGHKMLQHKDVALSLIEPPVVLSKATQRPGNYAQMGTPVAQASEALLKLRSSEAEGALYGGHGSVHVGSGQGVTPALSSQRQCVAGGAQSYSLSGVSKDSGGSNEPESFTDGFVQALEELHKQGGHPAATAGPGCVYHAPSGLGDAAPSYAELNVYRPNTLPPLLQPSLSGARSVLQHFGPAAYLTPQHQYPSALKEEPQTVPESSRAAGSGGGGDYESSTDIDSHDVVKTERKRLRNRIAASKCRRRKLERIARLEERVASLKAQNLDLAGQAGALRDQVGRLKRRVLSHLNRGCHLIMPASPQPGHGGNSTTSKPTN</sequence>
<dbReference type="GeneTree" id="ENSGT00940000162061"/>
<evidence type="ECO:0000313" key="8">
    <source>
        <dbReference type="Ensembl" id="ENSEBUP00000015732.1"/>
    </source>
</evidence>
<dbReference type="InterPro" id="IPR046347">
    <property type="entry name" value="bZIP_sf"/>
</dbReference>
<dbReference type="Ensembl" id="ENSEBUT00000016308.1">
    <property type="protein sequence ID" value="ENSEBUP00000015732.1"/>
    <property type="gene ID" value="ENSEBUG00000009903.1"/>
</dbReference>
<dbReference type="PROSITE" id="PS00036">
    <property type="entry name" value="BZIP_BASIC"/>
    <property type="match status" value="1"/>
</dbReference>
<reference evidence="8" key="2">
    <citation type="submission" date="2025-09" db="UniProtKB">
        <authorList>
            <consortium name="Ensembl"/>
        </authorList>
    </citation>
    <scope>IDENTIFICATION</scope>
</reference>
<keyword evidence="9" id="KW-1185">Reference proteome</keyword>
<organism evidence="8 9">
    <name type="scientific">Eptatretus burgeri</name>
    <name type="common">Inshore hagfish</name>
    <dbReference type="NCBI Taxonomy" id="7764"/>
    <lineage>
        <taxon>Eukaryota</taxon>
        <taxon>Metazoa</taxon>
        <taxon>Chordata</taxon>
        <taxon>Craniata</taxon>
        <taxon>Vertebrata</taxon>
        <taxon>Cyclostomata</taxon>
        <taxon>Myxini</taxon>
        <taxon>Myxiniformes</taxon>
        <taxon>Myxinidae</taxon>
        <taxon>Eptatretinae</taxon>
        <taxon>Eptatretus</taxon>
    </lineage>
</organism>
<keyword evidence="5" id="KW-0175">Coiled coil</keyword>
<evidence type="ECO:0000256" key="6">
    <source>
        <dbReference type="SAM" id="MobiDB-lite"/>
    </source>
</evidence>
<evidence type="ECO:0000256" key="4">
    <source>
        <dbReference type="ARBA" id="ARBA00023163"/>
    </source>
</evidence>
<dbReference type="GO" id="GO:0005667">
    <property type="term" value="C:transcription regulator complex"/>
    <property type="evidence" value="ECO:0007669"/>
    <property type="project" value="TreeGrafter"/>
</dbReference>
<dbReference type="SMART" id="SM00338">
    <property type="entry name" value="BRLZ"/>
    <property type="match status" value="1"/>
</dbReference>
<evidence type="ECO:0000313" key="9">
    <source>
        <dbReference type="Proteomes" id="UP000694388"/>
    </source>
</evidence>
<dbReference type="OMA" id="HLIMPAS"/>
<feature type="region of interest" description="Disordered" evidence="6">
    <location>
        <begin position="213"/>
        <end position="250"/>
    </location>
</feature>
<name>A0A8C4QJ50_EPTBU</name>
<keyword evidence="4" id="KW-0804">Transcription</keyword>
<dbReference type="SUPFAM" id="SSF57959">
    <property type="entry name" value="Leucine zipper domain"/>
    <property type="match status" value="1"/>
</dbReference>
<dbReference type="PANTHER" id="PTHR11462:SF35">
    <property type="entry name" value="TRANSCRIPTION FACTOR JRA"/>
    <property type="match status" value="1"/>
</dbReference>
<dbReference type="GO" id="GO:0051726">
    <property type="term" value="P:regulation of cell cycle"/>
    <property type="evidence" value="ECO:0007669"/>
    <property type="project" value="TreeGrafter"/>
</dbReference>
<dbReference type="AlphaFoldDB" id="A0A8C4QJ50"/>
<keyword evidence="2" id="KW-0805">Transcription regulation</keyword>
<reference evidence="8" key="1">
    <citation type="submission" date="2025-08" db="UniProtKB">
        <authorList>
            <consortium name="Ensembl"/>
        </authorList>
    </citation>
    <scope>IDENTIFICATION</scope>
</reference>
<dbReference type="Pfam" id="PF00170">
    <property type="entry name" value="bZIP_1"/>
    <property type="match status" value="1"/>
</dbReference>
<dbReference type="PROSITE" id="PS50217">
    <property type="entry name" value="BZIP"/>
    <property type="match status" value="1"/>
</dbReference>
<dbReference type="InterPro" id="IPR002112">
    <property type="entry name" value="Leuzip_Jun"/>
</dbReference>
<dbReference type="InterPro" id="IPR004827">
    <property type="entry name" value="bZIP"/>
</dbReference>
<dbReference type="GO" id="GO:0000978">
    <property type="term" value="F:RNA polymerase II cis-regulatory region sequence-specific DNA binding"/>
    <property type="evidence" value="ECO:0007669"/>
    <property type="project" value="TreeGrafter"/>
</dbReference>
<dbReference type="InterPro" id="IPR050946">
    <property type="entry name" value="AP-1_TF_bZIP"/>
</dbReference>
<dbReference type="PANTHER" id="PTHR11462">
    <property type="entry name" value="JUN TRANSCRIPTION FACTOR-RELATED"/>
    <property type="match status" value="1"/>
</dbReference>
<dbReference type="Proteomes" id="UP000694388">
    <property type="component" value="Unplaced"/>
</dbReference>
<feature type="domain" description="BZIP" evidence="7">
    <location>
        <begin position="248"/>
        <end position="311"/>
    </location>
</feature>
<evidence type="ECO:0000256" key="1">
    <source>
        <dbReference type="ARBA" id="ARBA00006882"/>
    </source>
</evidence>
<proteinExistence type="inferred from homology"/>
<feature type="region of interest" description="Disordered" evidence="6">
    <location>
        <begin position="319"/>
        <end position="339"/>
    </location>
</feature>